<evidence type="ECO:0000256" key="4">
    <source>
        <dbReference type="ARBA" id="ARBA00022475"/>
    </source>
</evidence>
<dbReference type="InterPro" id="IPR019793">
    <property type="entry name" value="Peroxidases_heam-ligand_BS"/>
</dbReference>
<dbReference type="RefSeq" id="WP_135671621.1">
    <property type="nucleotide sequence ID" value="NZ_RQGN01000081.1"/>
</dbReference>
<evidence type="ECO:0000313" key="11">
    <source>
        <dbReference type="Proteomes" id="UP000298429"/>
    </source>
</evidence>
<dbReference type="InterPro" id="IPR004763">
    <property type="entry name" value="CusA-like"/>
</dbReference>
<keyword evidence="4" id="KW-1003">Cell membrane</keyword>
<sequence>MIDKLIRTSIKNRALVLVLTFMVTLVGIYNAFFLSIDAIPDVTNVQVSAVTTSPGLSPLEVEQFITYPIEMEFTGLPNITEIRSISRTGVSSVTVIFKDGTDIYFARQLVNERIKQAEAIIPPGYGRPELSPIATGLGDIYEFVLTSDRHSPEELRTYMDWELSRDVKSVEGIIDVNIIGGQVRQYQVKIDPRRLAVHNLTLSQIYDKLESANQNTGGGYISKNSEQIVIRGESQYTSIEDLKNTAVTTAGDGIPLLLGQIAEVEIGPALRFGLVTKDSKGEVVGATAMMLMGQNSLEVVKRVKVRIEEIRGRLPPGMKIETFYDRSEFIGRTLSTIFTNLAEAAVLVVIVLILALGTVKGALLVALAIPIPMLVATIFMNAFGIVGNLMSLGALDFGLLVDGTIVMLESILHGFILKRAFYEMQTKLEDRELAAEEIITDACVRVGRAATFSVAIILLVYLPLMSLEGVEGRMFKPMAITVALALAAALLFSLTTFPAAASIIFKNPVFHHSKYWDIITEKYKQLLDFGMSRKKEFCYAGIGIVVFALLIGTTLGSEFLPRIDEGEIAVDIKRLPSTSINYSRDTNSDMEAVLKRFPEVISVVSRMGRGESAAEPVGTDEGEAMVKLKPRKEWTSADDRDELMNKMKDEILKFIPSSTISLSQPIENRVNALLSGSKADVVIKIYGDDLVKLKDIAAQFAGKLKTVPGVADLRVQRVLGLPLVEIKVDRENMARYGVQAEEILATVEALRLGRNTGKVFEGFKRFDLVVRLKIDATDLEQVENIPVFTSSGSTVPLAQVAEIKLVEGPAAIYRESLKRRIMVETNIRGRDLVGFVNEAQKATAEIEKNLPPGYRTDWGGQFENFTRAKERLTLVVPIALAIIFFMLMAAFGSIYYALGVFIVVPLAVSGGIIGLVFRGLPFSIPAGVGFIAVSGIAVLNGVVYASTLREELEKGASISDAVYLAGIHSLRPVMTTEIIAAVGFIPMAISTMAGAEVQRPLATVVIFGVIVATVFSRVLLPIVMEYLLNLNESQEKRKSAKRKLLEKRAFGNHGQNFSHDNNEWLDAHAEHSHFQDEPKEIVTEEDSSDAEKKNGLKKKSGPKSKKVKKK</sequence>
<comment type="caution">
    <text evidence="10">The sequence shown here is derived from an EMBL/GenBank/DDBJ whole genome shotgun (WGS) entry which is preliminary data.</text>
</comment>
<dbReference type="SUPFAM" id="SSF82866">
    <property type="entry name" value="Multidrug efflux transporter AcrB transmembrane domain"/>
    <property type="match status" value="2"/>
</dbReference>
<protein>
    <submittedName>
        <fullName evidence="10">Efflux RND transporter permease subunit</fullName>
    </submittedName>
</protein>
<name>A0A5F2B052_9LEPT</name>
<feature type="transmembrane region" description="Helical" evidence="9">
    <location>
        <begin position="337"/>
        <end position="356"/>
    </location>
</feature>
<evidence type="ECO:0000256" key="7">
    <source>
        <dbReference type="ARBA" id="ARBA00023136"/>
    </source>
</evidence>
<dbReference type="Gene3D" id="3.30.70.1320">
    <property type="entry name" value="Multidrug efflux transporter AcrB pore domain like"/>
    <property type="match status" value="1"/>
</dbReference>
<dbReference type="PRINTS" id="PR00702">
    <property type="entry name" value="ACRIFLAVINRP"/>
</dbReference>
<dbReference type="Proteomes" id="UP000298429">
    <property type="component" value="Unassembled WGS sequence"/>
</dbReference>
<dbReference type="NCBIfam" id="TIGR00914">
    <property type="entry name" value="2A0601"/>
    <property type="match status" value="1"/>
</dbReference>
<feature type="transmembrane region" description="Helical" evidence="9">
    <location>
        <begin position="872"/>
        <end position="891"/>
    </location>
</feature>
<feature type="transmembrane region" description="Helical" evidence="9">
    <location>
        <begin position="363"/>
        <end position="385"/>
    </location>
</feature>
<dbReference type="PROSITE" id="PS00435">
    <property type="entry name" value="PEROXIDASE_1"/>
    <property type="match status" value="1"/>
</dbReference>
<dbReference type="SUPFAM" id="SSF82714">
    <property type="entry name" value="Multidrug efflux transporter AcrB TolC docking domain, DN and DC subdomains"/>
    <property type="match status" value="2"/>
</dbReference>
<dbReference type="OrthoDB" id="9798415at2"/>
<evidence type="ECO:0000256" key="1">
    <source>
        <dbReference type="ARBA" id="ARBA00004651"/>
    </source>
</evidence>
<feature type="transmembrane region" description="Helical" evidence="9">
    <location>
        <begin position="898"/>
        <end position="917"/>
    </location>
</feature>
<evidence type="ECO:0000256" key="6">
    <source>
        <dbReference type="ARBA" id="ARBA00022989"/>
    </source>
</evidence>
<evidence type="ECO:0000256" key="2">
    <source>
        <dbReference type="ARBA" id="ARBA00010942"/>
    </source>
</evidence>
<evidence type="ECO:0000256" key="9">
    <source>
        <dbReference type="SAM" id="Phobius"/>
    </source>
</evidence>
<dbReference type="GO" id="GO:0005886">
    <property type="term" value="C:plasma membrane"/>
    <property type="evidence" value="ECO:0007669"/>
    <property type="project" value="UniProtKB-SubCell"/>
</dbReference>
<dbReference type="AlphaFoldDB" id="A0A5F2B052"/>
<dbReference type="InterPro" id="IPR001036">
    <property type="entry name" value="Acrflvin-R"/>
</dbReference>
<feature type="transmembrane region" description="Helical" evidence="9">
    <location>
        <begin position="479"/>
        <end position="505"/>
    </location>
</feature>
<dbReference type="Gene3D" id="3.30.70.1430">
    <property type="entry name" value="Multidrug efflux transporter AcrB pore domain"/>
    <property type="match status" value="2"/>
</dbReference>
<feature type="transmembrane region" description="Helical" evidence="9">
    <location>
        <begin position="978"/>
        <end position="995"/>
    </location>
</feature>
<evidence type="ECO:0000256" key="8">
    <source>
        <dbReference type="SAM" id="MobiDB-lite"/>
    </source>
</evidence>
<keyword evidence="7 9" id="KW-0472">Membrane</keyword>
<dbReference type="SUPFAM" id="SSF82693">
    <property type="entry name" value="Multidrug efflux transporter AcrB pore domain, PN1, PN2, PC1 and PC2 subdomains"/>
    <property type="match status" value="3"/>
</dbReference>
<keyword evidence="3" id="KW-0813">Transport</keyword>
<accession>A0A5F2B052</accession>
<dbReference type="PANTHER" id="PTHR32063:SF24">
    <property type="entry name" value="CATION EFFLUX SYSTEM (ACRB_ACRD_ACRF FAMILY)"/>
    <property type="match status" value="1"/>
</dbReference>
<dbReference type="InterPro" id="IPR027463">
    <property type="entry name" value="AcrB_DN_DC_subdom"/>
</dbReference>
<feature type="transmembrane region" description="Helical" evidence="9">
    <location>
        <begin position="14"/>
        <end position="36"/>
    </location>
</feature>
<dbReference type="Gene3D" id="3.30.2090.10">
    <property type="entry name" value="Multidrug efflux transporter AcrB TolC docking domain, DN and DC subdomains"/>
    <property type="match status" value="2"/>
</dbReference>
<feature type="region of interest" description="Disordered" evidence="8">
    <location>
        <begin position="1052"/>
        <end position="1110"/>
    </location>
</feature>
<dbReference type="Gene3D" id="1.20.1640.10">
    <property type="entry name" value="Multidrug efflux transporter AcrB transmembrane domain"/>
    <property type="match status" value="2"/>
</dbReference>
<proteinExistence type="inferred from homology"/>
<reference evidence="10 11" key="1">
    <citation type="journal article" date="2019" name="PLoS Negl. Trop. Dis.">
        <title>Revisiting the worldwide diversity of Leptospira species in the environment.</title>
        <authorList>
            <person name="Vincent A.T."/>
            <person name="Schiettekatte O."/>
            <person name="Bourhy P."/>
            <person name="Veyrier F.J."/>
            <person name="Picardeau M."/>
        </authorList>
    </citation>
    <scope>NUCLEOTIDE SEQUENCE [LARGE SCALE GENOMIC DNA]</scope>
    <source>
        <strain evidence="10 11">201702444</strain>
    </source>
</reference>
<feature type="transmembrane region" description="Helical" evidence="9">
    <location>
        <begin position="1001"/>
        <end position="1028"/>
    </location>
</feature>
<comment type="similarity">
    <text evidence="2">Belongs to the resistance-nodulation-cell division (RND) (TC 2.A.6) family.</text>
</comment>
<dbReference type="Pfam" id="PF00873">
    <property type="entry name" value="ACR_tran"/>
    <property type="match status" value="1"/>
</dbReference>
<dbReference type="EMBL" id="RQGN01000081">
    <property type="protein sequence ID" value="TGL97492.1"/>
    <property type="molecule type" value="Genomic_DNA"/>
</dbReference>
<comment type="subcellular location">
    <subcellularLocation>
        <location evidence="1">Cell membrane</location>
        <topology evidence="1">Multi-pass membrane protein</topology>
    </subcellularLocation>
</comment>
<dbReference type="GO" id="GO:0042910">
    <property type="term" value="F:xenobiotic transmembrane transporter activity"/>
    <property type="evidence" value="ECO:0007669"/>
    <property type="project" value="TreeGrafter"/>
</dbReference>
<keyword evidence="6 9" id="KW-1133">Transmembrane helix</keyword>
<feature type="transmembrane region" description="Helical" evidence="9">
    <location>
        <begin position="923"/>
        <end position="945"/>
    </location>
</feature>
<gene>
    <name evidence="10" type="ORF">EHQ76_14475</name>
</gene>
<keyword evidence="5 9" id="KW-0812">Transmembrane</keyword>
<evidence type="ECO:0000313" key="10">
    <source>
        <dbReference type="EMBL" id="TGL97492.1"/>
    </source>
</evidence>
<feature type="compositionally biased region" description="Basic residues" evidence="8">
    <location>
        <begin position="1095"/>
        <end position="1110"/>
    </location>
</feature>
<feature type="transmembrane region" description="Helical" evidence="9">
    <location>
        <begin position="449"/>
        <end position="467"/>
    </location>
</feature>
<feature type="transmembrane region" description="Helical" evidence="9">
    <location>
        <begin position="397"/>
        <end position="417"/>
    </location>
</feature>
<evidence type="ECO:0000256" key="3">
    <source>
        <dbReference type="ARBA" id="ARBA00022448"/>
    </source>
</evidence>
<dbReference type="Gene3D" id="3.30.70.1440">
    <property type="entry name" value="Multidrug efflux transporter AcrB pore domain"/>
    <property type="match status" value="1"/>
</dbReference>
<evidence type="ECO:0000256" key="5">
    <source>
        <dbReference type="ARBA" id="ARBA00022692"/>
    </source>
</evidence>
<feature type="compositionally biased region" description="Basic and acidic residues" evidence="8">
    <location>
        <begin position="1060"/>
        <end position="1082"/>
    </location>
</feature>
<organism evidence="10 11">
    <name type="scientific">Leptospira barantonii</name>
    <dbReference type="NCBI Taxonomy" id="2023184"/>
    <lineage>
        <taxon>Bacteria</taxon>
        <taxon>Pseudomonadati</taxon>
        <taxon>Spirochaetota</taxon>
        <taxon>Spirochaetia</taxon>
        <taxon>Leptospirales</taxon>
        <taxon>Leptospiraceae</taxon>
        <taxon>Leptospira</taxon>
    </lineage>
</organism>
<feature type="transmembrane region" description="Helical" evidence="9">
    <location>
        <begin position="537"/>
        <end position="555"/>
    </location>
</feature>
<dbReference type="GO" id="GO:0008324">
    <property type="term" value="F:monoatomic cation transmembrane transporter activity"/>
    <property type="evidence" value="ECO:0007669"/>
    <property type="project" value="InterPro"/>
</dbReference>
<dbReference type="PANTHER" id="PTHR32063">
    <property type="match status" value="1"/>
</dbReference>